<dbReference type="Proteomes" id="UP001165648">
    <property type="component" value="Unassembled WGS sequence"/>
</dbReference>
<dbReference type="EMBL" id="JANIDW010000008">
    <property type="protein sequence ID" value="MCX5615335.1"/>
    <property type="molecule type" value="Genomic_DNA"/>
</dbReference>
<comment type="caution">
    <text evidence="2">The sequence shown here is derived from an EMBL/GenBank/DDBJ whole genome shotgun (WGS) entry which is preliminary data.</text>
</comment>
<gene>
    <name evidence="2" type="ORF">NQF64_08820</name>
</gene>
<keyword evidence="1" id="KW-1133">Transmembrane helix</keyword>
<evidence type="ECO:0000313" key="3">
    <source>
        <dbReference type="Proteomes" id="UP001165648"/>
    </source>
</evidence>
<keyword evidence="3" id="KW-1185">Reference proteome</keyword>
<evidence type="ECO:0000313" key="2">
    <source>
        <dbReference type="EMBL" id="MCX5615335.1"/>
    </source>
</evidence>
<evidence type="ECO:0000256" key="1">
    <source>
        <dbReference type="SAM" id="Phobius"/>
    </source>
</evidence>
<reference evidence="2 3" key="1">
    <citation type="submission" date="2022-07" db="EMBL/GenBank/DDBJ databases">
        <title>Bombella genomes.</title>
        <authorList>
            <person name="Harer L."/>
            <person name="Styblova S."/>
            <person name="Ehrmann M."/>
        </authorList>
    </citation>
    <scope>NUCLEOTIDE SEQUENCE [LARGE SCALE GENOMIC DNA]</scope>
    <source>
        <strain evidence="2 3">TMW 2.2558</strain>
    </source>
</reference>
<feature type="transmembrane region" description="Helical" evidence="1">
    <location>
        <begin position="69"/>
        <end position="90"/>
    </location>
</feature>
<proteinExistence type="predicted"/>
<accession>A0ABT3W8E4</accession>
<protein>
    <submittedName>
        <fullName evidence="2">MotA/TolQ/ExbB proton channel family protein</fullName>
    </submittedName>
</protein>
<dbReference type="RefSeq" id="WP_266107135.1">
    <property type="nucleotide sequence ID" value="NZ_JANIDW010000008.1"/>
</dbReference>
<keyword evidence="1" id="KW-0472">Membrane</keyword>
<keyword evidence="1" id="KW-0812">Transmembrane</keyword>
<organism evidence="2 3">
    <name type="scientific">Bombella saccharophila</name>
    <dbReference type="NCBI Taxonomy" id="2967338"/>
    <lineage>
        <taxon>Bacteria</taxon>
        <taxon>Pseudomonadati</taxon>
        <taxon>Pseudomonadota</taxon>
        <taxon>Alphaproteobacteria</taxon>
        <taxon>Acetobacterales</taxon>
        <taxon>Acetobacteraceae</taxon>
        <taxon>Bombella</taxon>
    </lineage>
</organism>
<name>A0ABT3W8E4_9PROT</name>
<sequence>MKTASPLAARLRQQMQADSEIIQSLTKEQLAGLRKELHAIMQRELHTIRTDMEEQGRRLAGRLLWSRTLLPLLIGLSLSLGILGGSWGMMHYLTGQIRDKQVTIATMEETIQELQRQEGNVWLNRCDNHLCARIDTRYQPYQGGYYLLLERK</sequence>